<feature type="domain" description="VTT" evidence="7">
    <location>
        <begin position="102"/>
        <end position="219"/>
    </location>
</feature>
<accession>M0HQZ6</accession>
<keyword evidence="3 6" id="KW-0812">Transmembrane</keyword>
<evidence type="ECO:0000313" key="9">
    <source>
        <dbReference type="Proteomes" id="UP000011612"/>
    </source>
</evidence>
<keyword evidence="9" id="KW-1185">Reference proteome</keyword>
<dbReference type="PATRIC" id="fig|1230453.4.peg.1322"/>
<proteinExistence type="predicted"/>
<evidence type="ECO:0000256" key="1">
    <source>
        <dbReference type="ARBA" id="ARBA00004651"/>
    </source>
</evidence>
<evidence type="ECO:0000259" key="7">
    <source>
        <dbReference type="Pfam" id="PF09335"/>
    </source>
</evidence>
<dbReference type="PANTHER" id="PTHR12677">
    <property type="entry name" value="GOLGI APPARATUS MEMBRANE PROTEIN TVP38-RELATED"/>
    <property type="match status" value="1"/>
</dbReference>
<dbReference type="Pfam" id="PF09335">
    <property type="entry name" value="VTT_dom"/>
    <property type="match status" value="1"/>
</dbReference>
<dbReference type="AlphaFoldDB" id="M0HQZ6"/>
<feature type="transmembrane region" description="Helical" evidence="6">
    <location>
        <begin position="41"/>
        <end position="62"/>
    </location>
</feature>
<keyword evidence="4 6" id="KW-1133">Transmembrane helix</keyword>
<organism evidence="8 9">
    <name type="scientific">Haloferax elongans ATCC BAA-1513</name>
    <dbReference type="NCBI Taxonomy" id="1230453"/>
    <lineage>
        <taxon>Archaea</taxon>
        <taxon>Methanobacteriati</taxon>
        <taxon>Methanobacteriota</taxon>
        <taxon>Stenosarchaea group</taxon>
        <taxon>Halobacteria</taxon>
        <taxon>Halobacteriales</taxon>
        <taxon>Haloferacaceae</taxon>
        <taxon>Haloferax</taxon>
    </lineage>
</organism>
<dbReference type="GO" id="GO:0005886">
    <property type="term" value="C:plasma membrane"/>
    <property type="evidence" value="ECO:0007669"/>
    <property type="project" value="UniProtKB-SubCell"/>
</dbReference>
<dbReference type="InterPro" id="IPR032816">
    <property type="entry name" value="VTT_dom"/>
</dbReference>
<feature type="transmembrane region" description="Helical" evidence="6">
    <location>
        <begin position="199"/>
        <end position="216"/>
    </location>
</feature>
<gene>
    <name evidence="8" type="ORF">C453_06853</name>
</gene>
<feature type="transmembrane region" description="Helical" evidence="6">
    <location>
        <begin position="228"/>
        <end position="246"/>
    </location>
</feature>
<evidence type="ECO:0000256" key="6">
    <source>
        <dbReference type="SAM" id="Phobius"/>
    </source>
</evidence>
<evidence type="ECO:0000256" key="4">
    <source>
        <dbReference type="ARBA" id="ARBA00022989"/>
    </source>
</evidence>
<dbReference type="Proteomes" id="UP000011612">
    <property type="component" value="Unassembled WGS sequence"/>
</dbReference>
<evidence type="ECO:0000256" key="3">
    <source>
        <dbReference type="ARBA" id="ARBA00022692"/>
    </source>
</evidence>
<name>M0HQZ6_HALEO</name>
<feature type="transmembrane region" description="Helical" evidence="6">
    <location>
        <begin position="74"/>
        <end position="100"/>
    </location>
</feature>
<evidence type="ECO:0000256" key="5">
    <source>
        <dbReference type="ARBA" id="ARBA00023136"/>
    </source>
</evidence>
<dbReference type="InterPro" id="IPR015414">
    <property type="entry name" value="TMEM64"/>
</dbReference>
<dbReference type="PANTHER" id="PTHR12677:SF59">
    <property type="entry name" value="GOLGI APPARATUS MEMBRANE PROTEIN TVP38-RELATED"/>
    <property type="match status" value="1"/>
</dbReference>
<sequence length="261" mass="27340">MFVITLSRHKSTPATGFFSVARDVIGVVRVPTLFESPRDRWRTLVLVSVLVAAAVVGGSVVVERVPILADPRALRAWLLEFGALAPLAFVGVQILQILVAPIPGQALGFASGYLFGAALGTLYSMIGIVVGTALAVALSRYFGRPYVERAVATDTLDRFDGLVANHGLAVLFLFFLVPGLPDDALCFVAGLTDIPVRRIVAVAAVGRLPGFLLVNIAGSAAADANGPLLAVAIGLLAAASVFGYLYRTQLLGLVTDQTATR</sequence>
<comment type="caution">
    <text evidence="8">The sequence shown here is derived from an EMBL/GenBank/DDBJ whole genome shotgun (WGS) entry which is preliminary data.</text>
</comment>
<feature type="transmembrane region" description="Helical" evidence="6">
    <location>
        <begin position="112"/>
        <end position="138"/>
    </location>
</feature>
<reference evidence="8 9" key="1">
    <citation type="journal article" date="2014" name="PLoS Genet.">
        <title>Phylogenetically driven sequencing of extremely halophilic archaea reveals strategies for static and dynamic osmo-response.</title>
        <authorList>
            <person name="Becker E.A."/>
            <person name="Seitzer P.M."/>
            <person name="Tritt A."/>
            <person name="Larsen D."/>
            <person name="Krusor M."/>
            <person name="Yao A.I."/>
            <person name="Wu D."/>
            <person name="Madern D."/>
            <person name="Eisen J.A."/>
            <person name="Darling A.E."/>
            <person name="Facciotti M.T."/>
        </authorList>
    </citation>
    <scope>NUCLEOTIDE SEQUENCE [LARGE SCALE GENOMIC DNA]</scope>
    <source>
        <strain evidence="8 9">ATCC BAA-1513</strain>
    </source>
</reference>
<evidence type="ECO:0000313" key="8">
    <source>
        <dbReference type="EMBL" id="ELZ85514.1"/>
    </source>
</evidence>
<comment type="subcellular location">
    <subcellularLocation>
        <location evidence="1">Cell membrane</location>
        <topology evidence="1">Multi-pass membrane protein</topology>
    </subcellularLocation>
</comment>
<keyword evidence="2" id="KW-1003">Cell membrane</keyword>
<dbReference type="EMBL" id="AOLK01000015">
    <property type="protein sequence ID" value="ELZ85514.1"/>
    <property type="molecule type" value="Genomic_DNA"/>
</dbReference>
<protein>
    <recommendedName>
        <fullName evidence="7">VTT domain-containing protein</fullName>
    </recommendedName>
</protein>
<evidence type="ECO:0000256" key="2">
    <source>
        <dbReference type="ARBA" id="ARBA00022475"/>
    </source>
</evidence>
<keyword evidence="5 6" id="KW-0472">Membrane</keyword>